<evidence type="ECO:0000313" key="5">
    <source>
        <dbReference type="EnsemblPlants" id="Kaladp0095s0830.1.v1.1"/>
    </source>
</evidence>
<dbReference type="PROSITE" id="PS51658">
    <property type="entry name" value="BFN"/>
    <property type="match status" value="1"/>
</dbReference>
<dbReference type="PANTHER" id="PTHR15160:SF1">
    <property type="entry name" value="VON HIPPEL-LINDAU DISEASE TUMOR SUPPRESSOR"/>
    <property type="match status" value="1"/>
</dbReference>
<sequence>MLAVRFTVSGLPNLASSSSSFFPSDPSSAGCRFSTCSHLSMLHMRFRPVRSRRSHLFFVCCQSDGSHQRPDDFIQASILLSETIGHYRQLKYGFTQNGSGQPAPHKRTPFSLPLKEPQRSIGAIGQGILRRFQNPTVFLKISCDGDFLLPIAVGEHAIDRLTDASWETEDGDHPNQFQFVKNLVLRLGYEVNMVRITKRVGNTYFAKVCLSKPGEATSITVDIRPSDAINVAKRCMAPIYINKQIVATDAIQIAYGMIRTHPTKSVYDVTLDSPADGPDVLVKELGLVNNMKLAVLEERYSDAAIIRDQLIELRKT</sequence>
<dbReference type="InterPro" id="IPR036104">
    <property type="entry name" value="BFN_sf"/>
</dbReference>
<comment type="function">
    <text evidence="3">Bifunctional nuclease with both RNase and DNase activities. Involved in basal defense response. Participates in abscisic acid-derived callose deposition following infection by a necrotrophic pathogen.</text>
</comment>
<organism evidence="5 6">
    <name type="scientific">Kalanchoe fedtschenkoi</name>
    <name type="common">Lavender scallops</name>
    <name type="synonym">South American air plant</name>
    <dbReference type="NCBI Taxonomy" id="63787"/>
    <lineage>
        <taxon>Eukaryota</taxon>
        <taxon>Viridiplantae</taxon>
        <taxon>Streptophyta</taxon>
        <taxon>Embryophyta</taxon>
        <taxon>Tracheophyta</taxon>
        <taxon>Spermatophyta</taxon>
        <taxon>Magnoliopsida</taxon>
        <taxon>eudicotyledons</taxon>
        <taxon>Gunneridae</taxon>
        <taxon>Pentapetalae</taxon>
        <taxon>Saxifragales</taxon>
        <taxon>Crassulaceae</taxon>
        <taxon>Kalanchoe</taxon>
    </lineage>
</organism>
<proteinExistence type="inferred from homology"/>
<dbReference type="Gene3D" id="3.10.690.10">
    <property type="entry name" value="Bifunctional nuclease domain"/>
    <property type="match status" value="1"/>
</dbReference>
<dbReference type="GO" id="GO:0030891">
    <property type="term" value="C:VCB complex"/>
    <property type="evidence" value="ECO:0007669"/>
    <property type="project" value="TreeGrafter"/>
</dbReference>
<dbReference type="Pfam" id="PF02151">
    <property type="entry name" value="UVR"/>
    <property type="match status" value="1"/>
</dbReference>
<dbReference type="GO" id="GO:0016567">
    <property type="term" value="P:protein ubiquitination"/>
    <property type="evidence" value="ECO:0007669"/>
    <property type="project" value="TreeGrafter"/>
</dbReference>
<dbReference type="InterPro" id="IPR003729">
    <property type="entry name" value="Bi_nuclease_dom"/>
</dbReference>
<keyword evidence="2" id="KW-0540">Nuclease</keyword>
<keyword evidence="6" id="KW-1185">Reference proteome</keyword>
<evidence type="ECO:0000259" key="4">
    <source>
        <dbReference type="PROSITE" id="PS51658"/>
    </source>
</evidence>
<dbReference type="PANTHER" id="PTHR15160">
    <property type="entry name" value="VON HIPPEL-LINDAU PROTEIN"/>
    <property type="match status" value="1"/>
</dbReference>
<dbReference type="EnsemblPlants" id="Kaladp0095s0830.1.v1.1">
    <property type="protein sequence ID" value="Kaladp0095s0830.1.v1.1"/>
    <property type="gene ID" value="Kaladp0095s0830.v1.1"/>
</dbReference>
<dbReference type="SUPFAM" id="SSF103256">
    <property type="entry name" value="Hypothetical protein TM0160"/>
    <property type="match status" value="1"/>
</dbReference>
<evidence type="ECO:0000256" key="3">
    <source>
        <dbReference type="ARBA" id="ARBA00025428"/>
    </source>
</evidence>
<feature type="domain" description="BFN" evidence="4">
    <location>
        <begin position="116"/>
        <end position="253"/>
    </location>
</feature>
<dbReference type="GO" id="GO:0005634">
    <property type="term" value="C:nucleus"/>
    <property type="evidence" value="ECO:0007669"/>
    <property type="project" value="TreeGrafter"/>
</dbReference>
<dbReference type="Pfam" id="PF02577">
    <property type="entry name" value="BFN_dom"/>
    <property type="match status" value="1"/>
</dbReference>
<keyword evidence="2" id="KW-0378">Hydrolase</keyword>
<evidence type="ECO:0000256" key="2">
    <source>
        <dbReference type="ARBA" id="ARBA00022722"/>
    </source>
</evidence>
<comment type="similarity">
    <text evidence="1">Belongs to the bifunctional nuclease family.</text>
</comment>
<dbReference type="AlphaFoldDB" id="A0A7N0V4C1"/>
<dbReference type="OMA" id="INVAYRC"/>
<dbReference type="Proteomes" id="UP000594263">
    <property type="component" value="Unplaced"/>
</dbReference>
<accession>A0A7N0V4C1</accession>
<dbReference type="Gramene" id="Kaladp0095s0830.1.v1.1">
    <property type="protein sequence ID" value="Kaladp0095s0830.1.v1.1"/>
    <property type="gene ID" value="Kaladp0095s0830.v1.1"/>
</dbReference>
<dbReference type="InterPro" id="IPR001943">
    <property type="entry name" value="UVR_dom"/>
</dbReference>
<evidence type="ECO:0000256" key="1">
    <source>
        <dbReference type="ARBA" id="ARBA00009095"/>
    </source>
</evidence>
<dbReference type="GO" id="GO:0004518">
    <property type="term" value="F:nuclease activity"/>
    <property type="evidence" value="ECO:0007669"/>
    <property type="project" value="UniProtKB-UniRule"/>
</dbReference>
<reference evidence="5" key="1">
    <citation type="submission" date="2021-01" db="UniProtKB">
        <authorList>
            <consortium name="EnsemblPlants"/>
        </authorList>
    </citation>
    <scope>IDENTIFICATION</scope>
</reference>
<protein>
    <recommendedName>
        <fullName evidence="4">BFN domain-containing protein</fullName>
    </recommendedName>
</protein>
<evidence type="ECO:0000313" key="6">
    <source>
        <dbReference type="Proteomes" id="UP000594263"/>
    </source>
</evidence>
<name>A0A7N0V4C1_KALFE</name>